<dbReference type="PANTHER" id="PTHR21148">
    <property type="entry name" value="THIOREDOXIN DOMAIN-CONTAINING PROTEIN 9"/>
    <property type="match status" value="1"/>
</dbReference>
<organism evidence="2">
    <name type="scientific">Chrysotila carterae</name>
    <name type="common">Marine alga</name>
    <name type="synonym">Syracosphaera carterae</name>
    <dbReference type="NCBI Taxonomy" id="13221"/>
    <lineage>
        <taxon>Eukaryota</taxon>
        <taxon>Haptista</taxon>
        <taxon>Haptophyta</taxon>
        <taxon>Prymnesiophyceae</taxon>
        <taxon>Isochrysidales</taxon>
        <taxon>Isochrysidaceae</taxon>
        <taxon>Chrysotila</taxon>
    </lineage>
</organism>
<gene>
    <name evidence="2" type="ORF">PCAR00345_LOCUS31475</name>
</gene>
<sequence length="232" mass="26339">MSKSDLSLLNAAAGEITQEALIRNVNNDLQAEAAVEEAQQAALAAAAEKQLQIDDDNDDDFDDFANDPEVQSLQEKRLAALKARYMEEKAYHMQGHGEYREIVEEEFLKEVCASDNVVVHFYHNEFFRCKVIDKHMRVIAPKHKRCKFLYLNAEKAPFFVDKLMIRMLPTLVVFKDGVAGERLVGFEDLGNKDEFRTEVLEHWLSKAGCIKIKASDVALAEQSDHSDDSDED</sequence>
<dbReference type="EMBL" id="HBIZ01049164">
    <property type="protein sequence ID" value="CAE0778836.1"/>
    <property type="molecule type" value="Transcribed_RNA"/>
</dbReference>
<reference evidence="2" key="1">
    <citation type="submission" date="2021-01" db="EMBL/GenBank/DDBJ databases">
        <authorList>
            <person name="Corre E."/>
            <person name="Pelletier E."/>
            <person name="Niang G."/>
            <person name="Scheremetjew M."/>
            <person name="Finn R."/>
            <person name="Kale V."/>
            <person name="Holt S."/>
            <person name="Cochrane G."/>
            <person name="Meng A."/>
            <person name="Brown T."/>
            <person name="Cohen L."/>
        </authorList>
    </citation>
    <scope>NUCLEOTIDE SEQUENCE</scope>
    <source>
        <strain evidence="2">CCMP645</strain>
    </source>
</reference>
<protein>
    <recommendedName>
        <fullName evidence="1">Thioredoxin domain-containing protein</fullName>
    </recommendedName>
</protein>
<dbReference type="InterPro" id="IPR013766">
    <property type="entry name" value="Thioredoxin_domain"/>
</dbReference>
<proteinExistence type="predicted"/>
<evidence type="ECO:0000259" key="1">
    <source>
        <dbReference type="Pfam" id="PF00085"/>
    </source>
</evidence>
<feature type="domain" description="Thioredoxin" evidence="1">
    <location>
        <begin position="101"/>
        <end position="187"/>
    </location>
</feature>
<evidence type="ECO:0000313" key="2">
    <source>
        <dbReference type="EMBL" id="CAE0778836.1"/>
    </source>
</evidence>
<dbReference type="CDD" id="cd02989">
    <property type="entry name" value="Phd_like_TxnDC9"/>
    <property type="match status" value="1"/>
</dbReference>
<accession>A0A7S4BW00</accession>
<dbReference type="AlphaFoldDB" id="A0A7S4BW00"/>
<dbReference type="SUPFAM" id="SSF52833">
    <property type="entry name" value="Thioredoxin-like"/>
    <property type="match status" value="1"/>
</dbReference>
<dbReference type="Gene3D" id="3.40.30.10">
    <property type="entry name" value="Glutaredoxin"/>
    <property type="match status" value="1"/>
</dbReference>
<dbReference type="Pfam" id="PF00085">
    <property type="entry name" value="Thioredoxin"/>
    <property type="match status" value="1"/>
</dbReference>
<name>A0A7S4BW00_CHRCT</name>
<dbReference type="InterPro" id="IPR036249">
    <property type="entry name" value="Thioredoxin-like_sf"/>
</dbReference>